<dbReference type="RefSeq" id="WP_184580978.1">
    <property type="nucleotide sequence ID" value="NZ_JACHJT010000001.1"/>
</dbReference>
<dbReference type="PANTHER" id="PTHR11091:SF0">
    <property type="entry name" value="MALATE DEHYDROGENASE"/>
    <property type="match status" value="1"/>
</dbReference>
<dbReference type="EMBL" id="JACHJT010000001">
    <property type="protein sequence ID" value="MBB4933354.1"/>
    <property type="molecule type" value="Genomic_DNA"/>
</dbReference>
<dbReference type="Pfam" id="PF02615">
    <property type="entry name" value="Ldh_2"/>
    <property type="match status" value="1"/>
</dbReference>
<evidence type="ECO:0000256" key="1">
    <source>
        <dbReference type="ARBA" id="ARBA00006056"/>
    </source>
</evidence>
<protein>
    <submittedName>
        <fullName evidence="4">LDH2 family malate/lactate/ureidoglycolate dehydrogenase</fullName>
    </submittedName>
</protein>
<dbReference type="AlphaFoldDB" id="A0A7W7RJZ3"/>
<evidence type="ECO:0000313" key="4">
    <source>
        <dbReference type="EMBL" id="MBB4933354.1"/>
    </source>
</evidence>
<evidence type="ECO:0000256" key="3">
    <source>
        <dbReference type="SAM" id="MobiDB-lite"/>
    </source>
</evidence>
<dbReference type="InterPro" id="IPR003767">
    <property type="entry name" value="Malate/L-lactate_DH-like"/>
</dbReference>
<dbReference type="GO" id="GO:0016491">
    <property type="term" value="F:oxidoreductase activity"/>
    <property type="evidence" value="ECO:0007669"/>
    <property type="project" value="UniProtKB-KW"/>
</dbReference>
<name>A0A7W7RJZ3_9ACTN</name>
<evidence type="ECO:0000313" key="5">
    <source>
        <dbReference type="Proteomes" id="UP000523007"/>
    </source>
</evidence>
<comment type="caution">
    <text evidence="4">The sequence shown here is derived from an EMBL/GenBank/DDBJ whole genome shotgun (WGS) entry which is preliminary data.</text>
</comment>
<dbReference type="PANTHER" id="PTHR11091">
    <property type="entry name" value="OXIDOREDUCTASE-RELATED"/>
    <property type="match status" value="1"/>
</dbReference>
<dbReference type="Proteomes" id="UP000523007">
    <property type="component" value="Unassembled WGS sequence"/>
</dbReference>
<dbReference type="InterPro" id="IPR036111">
    <property type="entry name" value="Mal/L-sulfo/L-lacto_DH-like_sf"/>
</dbReference>
<keyword evidence="5" id="KW-1185">Reference proteome</keyword>
<dbReference type="InterPro" id="IPR043143">
    <property type="entry name" value="Mal/L-sulf/L-lact_DH-like_NADP"/>
</dbReference>
<feature type="region of interest" description="Disordered" evidence="3">
    <location>
        <begin position="1"/>
        <end position="21"/>
    </location>
</feature>
<reference evidence="4 5" key="1">
    <citation type="submission" date="2020-08" db="EMBL/GenBank/DDBJ databases">
        <title>Sequencing the genomes of 1000 actinobacteria strains.</title>
        <authorList>
            <person name="Klenk H.-P."/>
        </authorList>
    </citation>
    <scope>NUCLEOTIDE SEQUENCE [LARGE SCALE GENOMIC DNA]</scope>
    <source>
        <strain evidence="4 5">DSM 102030</strain>
    </source>
</reference>
<dbReference type="Gene3D" id="1.10.1530.10">
    <property type="match status" value="1"/>
</dbReference>
<sequence length="384" mass="40150">MRDRSGPRAPTGAPGTERVGHEPLHELVREIFAAAGLASEDAETVAEHLVQADLRGVSSHGVVRTGIYVSRIRRGLVEPRPRIAELTATPVSALLDGGNGPGIVVASAAMRTATTKATQSGIGAVSVRGSNHCGMLAYYTAMASARGLIGFATTSAPPTMAPWGGTQPFFGTNPLSYAVPTPADQPDVVFDMATSNVARGKIVLAHKAGEPIPLGWALSSDGEPTGDPATALAGSMLPLGEHKGSGLAMLVDILSGVLSGANYGPHIPQLYEVDSREEQNVGHFFLALRPDLFLPLAEFNERAATMADELRALPTAQEHARVLLPGEPEAEREADHRQHGIPLTPAVRQELAQVAADLGAASGRTDFLGVPDPRAHPLEEEEAG</sequence>
<keyword evidence="2" id="KW-0560">Oxidoreductase</keyword>
<gene>
    <name evidence="4" type="ORF">F4561_004174</name>
</gene>
<accession>A0A7W7RJZ3</accession>
<dbReference type="Gene3D" id="3.30.1370.60">
    <property type="entry name" value="Hypothetical oxidoreductase yiak, domain 2"/>
    <property type="match status" value="1"/>
</dbReference>
<organism evidence="4 5">
    <name type="scientific">Lipingzhangella halophila</name>
    <dbReference type="NCBI Taxonomy" id="1783352"/>
    <lineage>
        <taxon>Bacteria</taxon>
        <taxon>Bacillati</taxon>
        <taxon>Actinomycetota</taxon>
        <taxon>Actinomycetes</taxon>
        <taxon>Streptosporangiales</taxon>
        <taxon>Nocardiopsidaceae</taxon>
        <taxon>Lipingzhangella</taxon>
    </lineage>
</organism>
<evidence type="ECO:0000256" key="2">
    <source>
        <dbReference type="ARBA" id="ARBA00023002"/>
    </source>
</evidence>
<comment type="similarity">
    <text evidence="1">Belongs to the LDH2/MDH2 oxidoreductase family.</text>
</comment>
<proteinExistence type="inferred from homology"/>
<dbReference type="SUPFAM" id="SSF89733">
    <property type="entry name" value="L-sulfolactate dehydrogenase-like"/>
    <property type="match status" value="1"/>
</dbReference>
<feature type="region of interest" description="Disordered" evidence="3">
    <location>
        <begin position="362"/>
        <end position="384"/>
    </location>
</feature>
<dbReference type="InterPro" id="IPR043144">
    <property type="entry name" value="Mal/L-sulf/L-lact_DH-like_ah"/>
</dbReference>